<dbReference type="PANTHER" id="PTHR18964:SF173">
    <property type="entry name" value="GLUCOKINASE"/>
    <property type="match status" value="1"/>
</dbReference>
<reference evidence="3" key="1">
    <citation type="submission" date="2016-10" db="EMBL/GenBank/DDBJ databases">
        <authorList>
            <person name="Varghese N."/>
            <person name="Submissions S."/>
        </authorList>
    </citation>
    <scope>NUCLEOTIDE SEQUENCE [LARGE SCALE GENOMIC DNA]</scope>
    <source>
        <strain evidence="3">DSM 45843</strain>
    </source>
</reference>
<dbReference type="SUPFAM" id="SSF53067">
    <property type="entry name" value="Actin-like ATPase domain"/>
    <property type="match status" value="1"/>
</dbReference>
<dbReference type="EMBL" id="FNIR01000007">
    <property type="protein sequence ID" value="SDO70308.1"/>
    <property type="molecule type" value="Genomic_DNA"/>
</dbReference>
<dbReference type="OrthoDB" id="3189808at2"/>
<dbReference type="RefSeq" id="WP_091245168.1">
    <property type="nucleotide sequence ID" value="NZ_FNIR01000007.1"/>
</dbReference>
<dbReference type="AlphaFoldDB" id="A0A1H0LQ04"/>
<dbReference type="InterPro" id="IPR000600">
    <property type="entry name" value="ROK"/>
</dbReference>
<keyword evidence="2" id="KW-0418">Kinase</keyword>
<accession>A0A1H0LQ04</accession>
<dbReference type="InterPro" id="IPR043129">
    <property type="entry name" value="ATPase_NBD"/>
</dbReference>
<dbReference type="Gene3D" id="3.30.420.40">
    <property type="match status" value="2"/>
</dbReference>
<organism evidence="2 3">
    <name type="scientific">Klenkia soli</name>
    <dbReference type="NCBI Taxonomy" id="1052260"/>
    <lineage>
        <taxon>Bacteria</taxon>
        <taxon>Bacillati</taxon>
        <taxon>Actinomycetota</taxon>
        <taxon>Actinomycetes</taxon>
        <taxon>Geodermatophilales</taxon>
        <taxon>Geodermatophilaceae</taxon>
        <taxon>Klenkia</taxon>
    </lineage>
</organism>
<name>A0A1H0LQ04_9ACTN</name>
<protein>
    <submittedName>
        <fullName evidence="2">Sugar kinase of the NBD/HSP70 family, may contain an N-terminal HTH domain</fullName>
    </submittedName>
</protein>
<gene>
    <name evidence="2" type="ORF">SAMN05660199_02382</name>
</gene>
<evidence type="ECO:0000313" key="3">
    <source>
        <dbReference type="Proteomes" id="UP000199088"/>
    </source>
</evidence>
<comment type="similarity">
    <text evidence="1">Belongs to the ROK (NagC/XylR) family.</text>
</comment>
<sequence length="420" mass="44317">MTSSAPSPQDAFVQSRLINLVRTGAALTRPALEQQSGLGRKVVAQRVQQAIDVGLLEDADLAPSGGGRPSRQLRFRVEAGHVFAAVIGATESRVAVATLDGAVIASMQQDWVADVGPEATMAMLDGMFTRLARRTRTEPWAFGVGVSGPVSFGSGRIVAPPILPGWDGHSVRTWFRERYDAPVWVDNDVNLMALAEWHVGEPQDGRDLLYILVDEGVGAGLVSRGQVWRGDSGAAGDIGHLQVTDDPDVLCRCGQTGCLEALSGGWSLVRRVTGRVDESPALRRLLERHGQLTAEDVGMAARDGDPLATEVVLASARLVGTTVANLVNFVNPGTVVLGGGALRVGESVFDTFAETVRGRVSRLAGQQLVIRPASLGFQEGVTGAAILAIEQLFDPAGLGHWVEHGSPVGHAAHLHQVAVG</sequence>
<dbReference type="Pfam" id="PF00480">
    <property type="entry name" value="ROK"/>
    <property type="match status" value="1"/>
</dbReference>
<proteinExistence type="inferred from homology"/>
<evidence type="ECO:0000256" key="1">
    <source>
        <dbReference type="ARBA" id="ARBA00006479"/>
    </source>
</evidence>
<dbReference type="PROSITE" id="PS01125">
    <property type="entry name" value="ROK"/>
    <property type="match status" value="1"/>
</dbReference>
<keyword evidence="2" id="KW-0808">Transferase</keyword>
<dbReference type="Gene3D" id="1.10.10.10">
    <property type="entry name" value="Winged helix-like DNA-binding domain superfamily/Winged helix DNA-binding domain"/>
    <property type="match status" value="1"/>
</dbReference>
<dbReference type="InterPro" id="IPR036388">
    <property type="entry name" value="WH-like_DNA-bd_sf"/>
</dbReference>
<evidence type="ECO:0000313" key="2">
    <source>
        <dbReference type="EMBL" id="SDO70308.1"/>
    </source>
</evidence>
<dbReference type="STRING" id="1052260.SAMN05660199_02382"/>
<dbReference type="GO" id="GO:0016301">
    <property type="term" value="F:kinase activity"/>
    <property type="evidence" value="ECO:0007669"/>
    <property type="project" value="UniProtKB-KW"/>
</dbReference>
<dbReference type="PANTHER" id="PTHR18964">
    <property type="entry name" value="ROK (REPRESSOR, ORF, KINASE) FAMILY"/>
    <property type="match status" value="1"/>
</dbReference>
<keyword evidence="3" id="KW-1185">Reference proteome</keyword>
<dbReference type="InterPro" id="IPR049874">
    <property type="entry name" value="ROK_cs"/>
</dbReference>
<dbReference type="Proteomes" id="UP000199088">
    <property type="component" value="Unassembled WGS sequence"/>
</dbReference>